<evidence type="ECO:0000256" key="3">
    <source>
        <dbReference type="ARBA" id="ARBA00022927"/>
    </source>
</evidence>
<comment type="function">
    <text evidence="6">Involved in cytoplasm to vacuole transport (Cvt), pexophagy, mitophagy and nucleophagy. Recruits mitochondria for their selective degradation via autophagy (mitophagy) during starvation. Works as scaffold proteins that recruit ATG proteins to the pre-autophagosome (PAS), the site of vesicle/autophagosome formation. Required for the Cvt vesicles completion.</text>
</comment>
<evidence type="ECO:0000313" key="12">
    <source>
        <dbReference type="Proteomes" id="UP000650582"/>
    </source>
</evidence>
<keyword evidence="2 6" id="KW-0813">Transport</keyword>
<evidence type="ECO:0000259" key="10">
    <source>
        <dbReference type="Pfam" id="PF10377"/>
    </source>
</evidence>
<dbReference type="GO" id="GO:0019901">
    <property type="term" value="F:protein kinase binding"/>
    <property type="evidence" value="ECO:0007669"/>
    <property type="project" value="TreeGrafter"/>
</dbReference>
<comment type="subcellular location">
    <subcellularLocation>
        <location evidence="6">Preautophagosomal structure membrane</location>
        <topology evidence="6">Peripheral membrane protein</topology>
    </subcellularLocation>
    <subcellularLocation>
        <location evidence="6">Vacuole membrane</location>
        <topology evidence="6">Peripheral membrane protein</topology>
    </subcellularLocation>
    <text evidence="6">During pexophagy, accumulates in the vacuolar membrane region, where the peroxisomes contact the vacuole.</text>
</comment>
<dbReference type="GO" id="GO:1990316">
    <property type="term" value="C:Atg1/ULK1 kinase complex"/>
    <property type="evidence" value="ECO:0007669"/>
    <property type="project" value="TreeGrafter"/>
</dbReference>
<feature type="compositionally biased region" description="Polar residues" evidence="8">
    <location>
        <begin position="1044"/>
        <end position="1055"/>
    </location>
</feature>
<feature type="region of interest" description="Disordered" evidence="8">
    <location>
        <begin position="397"/>
        <end position="417"/>
    </location>
</feature>
<dbReference type="GO" id="GO:0034045">
    <property type="term" value="C:phagophore assembly site membrane"/>
    <property type="evidence" value="ECO:0007669"/>
    <property type="project" value="UniProtKB-SubCell"/>
</dbReference>
<name>A0A8H7HBD5_9AGAM</name>
<feature type="compositionally biased region" description="Low complexity" evidence="8">
    <location>
        <begin position="1017"/>
        <end position="1033"/>
    </location>
</feature>
<feature type="coiled-coil region" evidence="7">
    <location>
        <begin position="458"/>
        <end position="485"/>
    </location>
</feature>
<dbReference type="InterPro" id="IPR019460">
    <property type="entry name" value="Atg11_C"/>
</dbReference>
<gene>
    <name evidence="11" type="ORF">RHS04_04448</name>
</gene>
<dbReference type="PANTHER" id="PTHR13222:SF1">
    <property type="entry name" value="RB1-INDUCIBLE COILED-COIL PROTEIN 1"/>
    <property type="match status" value="1"/>
</dbReference>
<dbReference type="GO" id="GO:0034517">
    <property type="term" value="P:ribophagy"/>
    <property type="evidence" value="ECO:0007669"/>
    <property type="project" value="TreeGrafter"/>
</dbReference>
<evidence type="ECO:0000256" key="1">
    <source>
        <dbReference type="ARBA" id="ARBA00009729"/>
    </source>
</evidence>
<keyword evidence="6" id="KW-0926">Vacuole</keyword>
<comment type="caution">
    <text evidence="11">The sequence shown here is derived from an EMBL/GenBank/DDBJ whole genome shotgun (WGS) entry which is preliminary data.</text>
</comment>
<dbReference type="EMBL" id="JACYCC010000037">
    <property type="protein sequence ID" value="KAF8680595.1"/>
    <property type="molecule type" value="Genomic_DNA"/>
</dbReference>
<keyword evidence="4 6" id="KW-0072">Autophagy</keyword>
<feature type="domain" description="Autophagy protein ATG17-like" evidence="9">
    <location>
        <begin position="284"/>
        <end position="394"/>
    </location>
</feature>
<keyword evidence="5 7" id="KW-0175">Coiled coil</keyword>
<feature type="coiled-coil region" evidence="7">
    <location>
        <begin position="512"/>
        <end position="731"/>
    </location>
</feature>
<protein>
    <recommendedName>
        <fullName evidence="6">Autophagy-related protein 11</fullName>
    </recommendedName>
</protein>
<dbReference type="GO" id="GO:0034727">
    <property type="term" value="P:piecemeal microautophagy of the nucleus"/>
    <property type="evidence" value="ECO:0007669"/>
    <property type="project" value="TreeGrafter"/>
</dbReference>
<dbReference type="GO" id="GO:0000045">
    <property type="term" value="P:autophagosome assembly"/>
    <property type="evidence" value="ECO:0007669"/>
    <property type="project" value="UniProtKB-UniRule"/>
</dbReference>
<feature type="domain" description="Autophagy protein ATG17-like" evidence="9">
    <location>
        <begin position="97"/>
        <end position="251"/>
    </location>
</feature>
<dbReference type="Pfam" id="PF10377">
    <property type="entry name" value="ATG11"/>
    <property type="match status" value="1"/>
</dbReference>
<dbReference type="GO" id="GO:0015031">
    <property type="term" value="P:protein transport"/>
    <property type="evidence" value="ECO:0007669"/>
    <property type="project" value="UniProtKB-KW"/>
</dbReference>
<dbReference type="GO" id="GO:1903599">
    <property type="term" value="P:positive regulation of autophagy of mitochondrion"/>
    <property type="evidence" value="ECO:0007669"/>
    <property type="project" value="UniProtKB-UniRule"/>
</dbReference>
<feature type="domain" description="Autophagy-related protein 11 C-terminal" evidence="10">
    <location>
        <begin position="821"/>
        <end position="938"/>
    </location>
</feature>
<dbReference type="InterPro" id="IPR032675">
    <property type="entry name" value="LRR_dom_sf"/>
</dbReference>
<dbReference type="Pfam" id="PF04108">
    <property type="entry name" value="ATG17_like"/>
    <property type="match status" value="2"/>
</dbReference>
<accession>A0A8H7HBD5</accession>
<comment type="similarity">
    <text evidence="1 6">Belongs to the ATG11 family.</text>
</comment>
<feature type="compositionally biased region" description="Low complexity" evidence="8">
    <location>
        <begin position="1095"/>
        <end position="1113"/>
    </location>
</feature>
<evidence type="ECO:0000256" key="8">
    <source>
        <dbReference type="SAM" id="MobiDB-lite"/>
    </source>
</evidence>
<evidence type="ECO:0000259" key="9">
    <source>
        <dbReference type="Pfam" id="PF04108"/>
    </source>
</evidence>
<feature type="compositionally biased region" description="Polar residues" evidence="8">
    <location>
        <begin position="1075"/>
        <end position="1087"/>
    </location>
</feature>
<dbReference type="GO" id="GO:0005774">
    <property type="term" value="C:vacuolar membrane"/>
    <property type="evidence" value="ECO:0007669"/>
    <property type="project" value="UniProtKB-SubCell"/>
</dbReference>
<reference evidence="11" key="1">
    <citation type="submission" date="2020-09" db="EMBL/GenBank/DDBJ databases">
        <title>Comparative genome analyses of four rice-infecting Rhizoctonia solani isolates reveal extensive enrichment of homogalacturonan modification genes.</title>
        <authorList>
            <person name="Lee D.-Y."/>
            <person name="Jeon J."/>
            <person name="Kim K.-T."/>
            <person name="Cheong K."/>
            <person name="Song H."/>
            <person name="Choi G."/>
            <person name="Ko J."/>
            <person name="Opiyo S.O."/>
            <person name="Zuo S."/>
            <person name="Madhav S."/>
            <person name="Lee Y.-H."/>
            <person name="Wang G.-L."/>
        </authorList>
    </citation>
    <scope>NUCLEOTIDE SEQUENCE</scope>
    <source>
        <strain evidence="11">AG1-IA YN-7</strain>
    </source>
</reference>
<dbReference type="SUPFAM" id="SSF52047">
    <property type="entry name" value="RNI-like"/>
    <property type="match status" value="1"/>
</dbReference>
<evidence type="ECO:0000256" key="7">
    <source>
        <dbReference type="SAM" id="Coils"/>
    </source>
</evidence>
<keyword evidence="6" id="KW-0472">Membrane</keyword>
<evidence type="ECO:0000256" key="2">
    <source>
        <dbReference type="ARBA" id="ARBA00022448"/>
    </source>
</evidence>
<dbReference type="Gene3D" id="3.80.10.10">
    <property type="entry name" value="Ribonuclease Inhibitor"/>
    <property type="match status" value="1"/>
</dbReference>
<comment type="subunit">
    <text evidence="6">Homodimer.</text>
</comment>
<dbReference type="PANTHER" id="PTHR13222">
    <property type="entry name" value="RB1-INDUCIBLE COILED-COIL"/>
    <property type="match status" value="1"/>
</dbReference>
<dbReference type="InterPro" id="IPR040040">
    <property type="entry name" value="ATG11"/>
</dbReference>
<organism evidence="11 12">
    <name type="scientific">Rhizoctonia solani</name>
    <dbReference type="NCBI Taxonomy" id="456999"/>
    <lineage>
        <taxon>Eukaryota</taxon>
        <taxon>Fungi</taxon>
        <taxon>Dikarya</taxon>
        <taxon>Basidiomycota</taxon>
        <taxon>Agaricomycotina</taxon>
        <taxon>Agaricomycetes</taxon>
        <taxon>Cantharellales</taxon>
        <taxon>Ceratobasidiaceae</taxon>
        <taxon>Rhizoctonia</taxon>
    </lineage>
</organism>
<dbReference type="InterPro" id="IPR045326">
    <property type="entry name" value="ATG17-like_dom"/>
</dbReference>
<proteinExistence type="inferred from homology"/>
<evidence type="ECO:0000256" key="6">
    <source>
        <dbReference type="RuleBase" id="RU367075"/>
    </source>
</evidence>
<keyword evidence="3 6" id="KW-0653">Protein transport</keyword>
<evidence type="ECO:0000256" key="4">
    <source>
        <dbReference type="ARBA" id="ARBA00023006"/>
    </source>
</evidence>
<dbReference type="GO" id="GO:0000422">
    <property type="term" value="P:autophagy of mitochondrion"/>
    <property type="evidence" value="ECO:0007669"/>
    <property type="project" value="TreeGrafter"/>
</dbReference>
<dbReference type="Proteomes" id="UP000650582">
    <property type="component" value="Unassembled WGS sequence"/>
</dbReference>
<feature type="region of interest" description="Disordered" evidence="8">
    <location>
        <begin position="984"/>
        <end position="1115"/>
    </location>
</feature>
<sequence>MRIIAAEEGRELQPDVAFQELYQQGNLSLALQSLTGIPPAAQLIYLSSGEQLREENAEELLSGPDPTIFIFNRDLVDDSRDPPNELLVLDATLPTSGDVIHDAEMYLEHIRSQGTSVEIQRQALSTVLRNLESHAIVLMDAFDIFRSVAQRELNRQQSLLDGHKFDLEIISKVKVHPEFLSITVRRGVEATGRERTLGDYVSSSKMHMVAESCGRLHSDLSARYGTVSQTFNQLVASVAELKSKVDGNISSDAALLVEQADKFVGALGDGTQGIDVVGSQSSMAQLYLDICSIKNKSTEHVFLILSEVADIQRLMSSIPETLATLESDFRQKGGFPHLQRLHSMLYMYGATVIEVVRRREFSRFFTEKAQAIAEVLAKISSHERKRRQVYRSEVHGQLPFDPRGMDEPAPTMEISTSGGEEPAIAMERHDIAVFLDLLSQIERSSNLVTLPPGVLNPASEARLAFERLIAKLDNIESDFDRLAERAVLSASRIYQSRRQSTSDQSTMHEIIEQLHEAQVAKMEQEIAFQRENAALKVETERLQKEVTSASAGKQRLERLEIELDVTRAKHASELAARQGLEQRLKDSERVRNALQQEVDQLRAGAHASNIVKQDATKLSALEEQKTELEASLERLQTQNRRLEEDLELMHQEKDDLNQIIRDKDAILKEQVSAAERSLRDHIAETDGDRAVLEQQVAELRNALDNHNSSEIQKLQLQVSRLEEDKQQIEAKFGTSSDTMSKLAAAVHNLYASQTQALSVAQSLLKASRANSNGIDGNPNQSVETPLAPPLAIELPAPLPDFDPAHPQAMIDALAAFDSKLLEDAVAKVGTNARKYLKLSKEYRERSKSKITFRNFARGDLALFLPTRNSIAKPWAAFNVAFPHYFLNATEDISELLKSREWIVARIVSITERIADSKRPNGNPFGLGDGVKFHLLDVEDWTQPSSAAKKRVDSNLTRPLSIASYEARERISSWTETTAMATALPQSISDKEGTSPGVTGSPGQKFGPRPPSPPRYFSKMSVSPSAGPSSLSKVLAQAPVPSSPRPSSTFSNQRNVNPERSRSRTTSLSSARRPQFNGSNKAAATTALSDPAVPATSSGATPEPGTTPSPSGSAFEGMSSIALAQRRPTSISPGISAGSTLANIASNLGLPIRRKPILEQARASPALSEIDYYLDIVLVHSSFKPYCALSSNRITAMQNLDLLFRALGLGQPQLKDGLASKTHVDLYDYGLSGQQGMMPNGFIFLLSTFPRDELTDMCLGAEVVLQQIRLTPYITHINLGHNPLGDLGLSMIIDFLCLNRHLDIEELNLNGCGINDLGLSIISRYIQDNTALRRLCLGGNNISGSSTSTKAFAAALNRSRVQVVTLANNERLSDKFIVHFLGHLNAPYLRELHLSRAGLTRSSLPALNKYLTSPACYGLRGLHLNANHLSNKGLKGLIESLLAGNTTLYRMEVFANSMKTDGVESRDDSSLPEIASAALQLALERNAVRLRRVEYESRELLVIARTLLLVREPQTRQPVHNPSAFPWRRLVPELQHYILRFLHVTLSDAQHIRICNYASSITTLPVLFSNHVDKSKRRHEWIEDYLLAVGCNRFEGRLLA</sequence>
<evidence type="ECO:0000313" key="11">
    <source>
        <dbReference type="EMBL" id="KAF8680595.1"/>
    </source>
</evidence>
<dbReference type="GO" id="GO:0061709">
    <property type="term" value="P:reticulophagy"/>
    <property type="evidence" value="ECO:0007669"/>
    <property type="project" value="TreeGrafter"/>
</dbReference>
<dbReference type="GO" id="GO:0060090">
    <property type="term" value="F:molecular adaptor activity"/>
    <property type="evidence" value="ECO:0007669"/>
    <property type="project" value="TreeGrafter"/>
</dbReference>
<evidence type="ECO:0000256" key="5">
    <source>
        <dbReference type="ARBA" id="ARBA00023054"/>
    </source>
</evidence>
<feature type="compositionally biased region" description="Low complexity" evidence="8">
    <location>
        <begin position="1063"/>
        <end position="1072"/>
    </location>
</feature>